<dbReference type="SUPFAM" id="SSF50249">
    <property type="entry name" value="Nucleic acid-binding proteins"/>
    <property type="match status" value="1"/>
</dbReference>
<dbReference type="EMBL" id="JAAIWM010000002">
    <property type="protein sequence ID" value="NEY71652.1"/>
    <property type="molecule type" value="Genomic_DNA"/>
</dbReference>
<dbReference type="Gene3D" id="2.40.50.140">
    <property type="entry name" value="Nucleic acid-binding proteins"/>
    <property type="match status" value="1"/>
</dbReference>
<feature type="domain" description="DNA replication/recombination mediator RecO N-terminal" evidence="8">
    <location>
        <begin position="1"/>
        <end position="77"/>
    </location>
</feature>
<comment type="similarity">
    <text evidence="1 7">Belongs to the RecO family.</text>
</comment>
<dbReference type="AlphaFoldDB" id="A0A6M0Q5S5"/>
<dbReference type="Pfam" id="PF02565">
    <property type="entry name" value="RecO_C"/>
    <property type="match status" value="1"/>
</dbReference>
<dbReference type="GO" id="GO:0006310">
    <property type="term" value="P:DNA recombination"/>
    <property type="evidence" value="ECO:0007669"/>
    <property type="project" value="UniProtKB-UniRule"/>
</dbReference>
<proteinExistence type="inferred from homology"/>
<evidence type="ECO:0000256" key="6">
    <source>
        <dbReference type="ARBA" id="ARBA00033409"/>
    </source>
</evidence>
<evidence type="ECO:0000256" key="3">
    <source>
        <dbReference type="ARBA" id="ARBA00022763"/>
    </source>
</evidence>
<dbReference type="Pfam" id="PF11967">
    <property type="entry name" value="RecO_N"/>
    <property type="match status" value="1"/>
</dbReference>
<evidence type="ECO:0000256" key="5">
    <source>
        <dbReference type="ARBA" id="ARBA00023204"/>
    </source>
</evidence>
<dbReference type="InterPro" id="IPR037278">
    <property type="entry name" value="ARFGAP/RecO"/>
</dbReference>
<dbReference type="InterPro" id="IPR012340">
    <property type="entry name" value="NA-bd_OB-fold"/>
</dbReference>
<protein>
    <recommendedName>
        <fullName evidence="2 7">DNA repair protein RecO</fullName>
    </recommendedName>
    <alternativeName>
        <fullName evidence="6 7">Recombination protein O</fullName>
    </alternativeName>
</protein>
<dbReference type="RefSeq" id="WP_163179089.1">
    <property type="nucleotide sequence ID" value="NZ_JAAIWM010000002.1"/>
</dbReference>
<evidence type="ECO:0000256" key="1">
    <source>
        <dbReference type="ARBA" id="ARBA00007452"/>
    </source>
</evidence>
<reference evidence="9 10" key="1">
    <citation type="submission" date="2020-02" db="EMBL/GenBank/DDBJ databases">
        <title>Bacillus aquiflavi sp. nov., isolated from yellow water of strong flavor Chinese baijiu in Yibin region of China.</title>
        <authorList>
            <person name="Xie J."/>
        </authorList>
    </citation>
    <scope>NUCLEOTIDE SEQUENCE [LARGE SCALE GENOMIC DNA]</scope>
    <source>
        <strain evidence="9 10">SA4</strain>
    </source>
</reference>
<keyword evidence="3 7" id="KW-0227">DNA damage</keyword>
<keyword evidence="5 7" id="KW-0234">DNA repair</keyword>
<dbReference type="NCBIfam" id="TIGR00613">
    <property type="entry name" value="reco"/>
    <property type="match status" value="1"/>
</dbReference>
<name>A0A6M0Q5S5_9BACI</name>
<comment type="function">
    <text evidence="7">Involved in DNA repair and RecF pathway recombination.</text>
</comment>
<dbReference type="HAMAP" id="MF_00201">
    <property type="entry name" value="RecO"/>
    <property type="match status" value="1"/>
</dbReference>
<dbReference type="InterPro" id="IPR003717">
    <property type="entry name" value="RecO"/>
</dbReference>
<evidence type="ECO:0000313" key="9">
    <source>
        <dbReference type="EMBL" id="NEY71652.1"/>
    </source>
</evidence>
<dbReference type="GO" id="GO:0043590">
    <property type="term" value="C:bacterial nucleoid"/>
    <property type="evidence" value="ECO:0007669"/>
    <property type="project" value="TreeGrafter"/>
</dbReference>
<evidence type="ECO:0000256" key="4">
    <source>
        <dbReference type="ARBA" id="ARBA00023172"/>
    </source>
</evidence>
<dbReference type="SUPFAM" id="SSF57863">
    <property type="entry name" value="ArfGap/RecO-like zinc finger"/>
    <property type="match status" value="1"/>
</dbReference>
<dbReference type="Gene3D" id="1.20.1440.120">
    <property type="entry name" value="Recombination protein O, C-terminal domain"/>
    <property type="match status" value="1"/>
</dbReference>
<evidence type="ECO:0000259" key="8">
    <source>
        <dbReference type="Pfam" id="PF11967"/>
    </source>
</evidence>
<sequence>MLQKVEGIVIRTNDYGETNKIVTIFTRELGKIGVMARGAKKPSSRLSSISQLFTYGYFLVQTGKGLGTLQQGESISSMKHIKSDIIVTAYASFVVELMDKGVDEKNSNPYLFELLYQTLNYMNEGMDVEILTMIFELKMLQVIGLYPHLSSCVSCGQTEGVFSFSVQEGGFLCQDCSGKDRNRQQISPATVRLLRLFYTFDLNRLGNISVKDETKVELKTVITRFYEEYSGLMLKSKRFLTQLDTFKNPL</sequence>
<keyword evidence="10" id="KW-1185">Reference proteome</keyword>
<dbReference type="InterPro" id="IPR022572">
    <property type="entry name" value="DNA_rep/recomb_RecO_N"/>
</dbReference>
<evidence type="ECO:0000256" key="2">
    <source>
        <dbReference type="ARBA" id="ARBA00021310"/>
    </source>
</evidence>
<gene>
    <name evidence="7 9" type="primary">recO</name>
    <name evidence="9" type="ORF">G4D63_07825</name>
</gene>
<organism evidence="9 10">
    <name type="scientific">Bacillus mesophilus</name>
    <dbReference type="NCBI Taxonomy" id="1808955"/>
    <lineage>
        <taxon>Bacteria</taxon>
        <taxon>Bacillati</taxon>
        <taxon>Bacillota</taxon>
        <taxon>Bacilli</taxon>
        <taxon>Bacillales</taxon>
        <taxon>Bacillaceae</taxon>
        <taxon>Bacillus</taxon>
    </lineage>
</organism>
<dbReference type="PANTHER" id="PTHR33991:SF1">
    <property type="entry name" value="DNA REPAIR PROTEIN RECO"/>
    <property type="match status" value="1"/>
</dbReference>
<dbReference type="InterPro" id="IPR042242">
    <property type="entry name" value="RecO_C"/>
</dbReference>
<dbReference type="PANTHER" id="PTHR33991">
    <property type="entry name" value="DNA REPAIR PROTEIN RECO"/>
    <property type="match status" value="1"/>
</dbReference>
<evidence type="ECO:0000256" key="7">
    <source>
        <dbReference type="HAMAP-Rule" id="MF_00201"/>
    </source>
</evidence>
<dbReference type="Proteomes" id="UP000481043">
    <property type="component" value="Unassembled WGS sequence"/>
</dbReference>
<evidence type="ECO:0000313" key="10">
    <source>
        <dbReference type="Proteomes" id="UP000481043"/>
    </source>
</evidence>
<comment type="caution">
    <text evidence="9">The sequence shown here is derived from an EMBL/GenBank/DDBJ whole genome shotgun (WGS) entry which is preliminary data.</text>
</comment>
<accession>A0A6M0Q5S5</accession>
<dbReference type="GO" id="GO:0006302">
    <property type="term" value="P:double-strand break repair"/>
    <property type="evidence" value="ECO:0007669"/>
    <property type="project" value="TreeGrafter"/>
</dbReference>
<keyword evidence="4 7" id="KW-0233">DNA recombination</keyword>